<evidence type="ECO:0000256" key="1">
    <source>
        <dbReference type="ARBA" id="ARBA00023002"/>
    </source>
</evidence>
<evidence type="ECO:0000313" key="4">
    <source>
        <dbReference type="Proteomes" id="UP000799764"/>
    </source>
</evidence>
<accession>A0A9P4PX55</accession>
<organism evidence="3 4">
    <name type="scientific">Karstenula rhodostoma CBS 690.94</name>
    <dbReference type="NCBI Taxonomy" id="1392251"/>
    <lineage>
        <taxon>Eukaryota</taxon>
        <taxon>Fungi</taxon>
        <taxon>Dikarya</taxon>
        <taxon>Ascomycota</taxon>
        <taxon>Pezizomycotina</taxon>
        <taxon>Dothideomycetes</taxon>
        <taxon>Pleosporomycetidae</taxon>
        <taxon>Pleosporales</taxon>
        <taxon>Massarineae</taxon>
        <taxon>Didymosphaeriaceae</taxon>
        <taxon>Karstenula</taxon>
    </lineage>
</organism>
<evidence type="ECO:0000313" key="3">
    <source>
        <dbReference type="EMBL" id="KAF2450858.1"/>
    </source>
</evidence>
<dbReference type="PANTHER" id="PTHR43625:SF78">
    <property type="entry name" value="PYRIDOXAL REDUCTASE-RELATED"/>
    <property type="match status" value="1"/>
</dbReference>
<sequence length="329" mass="35513">MAPANPPKTIAGKPVGSVGFGMMNLTISGKITHEEAIKPMKAALENGANFWNAGTFYGPPTANSLHLLKYYFTKYPEDASRVVLSVKGAYDMRSQVPDCSAEGLRAAVDEALRVLNGTKTIDLFECARIDPNVPVETMVSTLLQLIRDGKIGSYGLSEVSAATIRRAYAVHPPAAVEEELNLFSRHVLDEGDVADTCRELGIPLVGYSPMGSGWLTGQFKTLDDLPTGDYRHHFPRFQPGAFEQNVKLAEAVGTVAQKKGCSSAQVAIAWVVRQGVLAIPGATKVHRVEENCNLVELTDAEAAELQEAVDYTAVAGDRYPEAAKKHLNK</sequence>
<dbReference type="InterPro" id="IPR036812">
    <property type="entry name" value="NAD(P)_OxRdtase_dom_sf"/>
</dbReference>
<evidence type="ECO:0000259" key="2">
    <source>
        <dbReference type="Pfam" id="PF00248"/>
    </source>
</evidence>
<protein>
    <submittedName>
        <fullName evidence="3">Aldo/keto reductase</fullName>
    </submittedName>
</protein>
<reference evidence="3" key="1">
    <citation type="journal article" date="2020" name="Stud. Mycol.">
        <title>101 Dothideomycetes genomes: a test case for predicting lifestyles and emergence of pathogens.</title>
        <authorList>
            <person name="Haridas S."/>
            <person name="Albert R."/>
            <person name="Binder M."/>
            <person name="Bloem J."/>
            <person name="Labutti K."/>
            <person name="Salamov A."/>
            <person name="Andreopoulos B."/>
            <person name="Baker S."/>
            <person name="Barry K."/>
            <person name="Bills G."/>
            <person name="Bluhm B."/>
            <person name="Cannon C."/>
            <person name="Castanera R."/>
            <person name="Culley D."/>
            <person name="Daum C."/>
            <person name="Ezra D."/>
            <person name="Gonzalez J."/>
            <person name="Henrissat B."/>
            <person name="Kuo A."/>
            <person name="Liang C."/>
            <person name="Lipzen A."/>
            <person name="Lutzoni F."/>
            <person name="Magnuson J."/>
            <person name="Mondo S."/>
            <person name="Nolan M."/>
            <person name="Ohm R."/>
            <person name="Pangilinan J."/>
            <person name="Park H.-J."/>
            <person name="Ramirez L."/>
            <person name="Alfaro M."/>
            <person name="Sun H."/>
            <person name="Tritt A."/>
            <person name="Yoshinaga Y."/>
            <person name="Zwiers L.-H."/>
            <person name="Turgeon B."/>
            <person name="Goodwin S."/>
            <person name="Spatafora J."/>
            <person name="Crous P."/>
            <person name="Grigoriev I."/>
        </authorList>
    </citation>
    <scope>NUCLEOTIDE SEQUENCE</scope>
    <source>
        <strain evidence="3">CBS 690.94</strain>
    </source>
</reference>
<dbReference type="AlphaFoldDB" id="A0A9P4PX55"/>
<dbReference type="InterPro" id="IPR050791">
    <property type="entry name" value="Aldo-Keto_reductase"/>
</dbReference>
<dbReference type="Pfam" id="PF00248">
    <property type="entry name" value="Aldo_ket_red"/>
    <property type="match status" value="1"/>
</dbReference>
<proteinExistence type="predicted"/>
<comment type="caution">
    <text evidence="3">The sequence shown here is derived from an EMBL/GenBank/DDBJ whole genome shotgun (WGS) entry which is preliminary data.</text>
</comment>
<dbReference type="OrthoDB" id="37537at2759"/>
<dbReference type="SUPFAM" id="SSF51430">
    <property type="entry name" value="NAD(P)-linked oxidoreductase"/>
    <property type="match status" value="1"/>
</dbReference>
<feature type="domain" description="NADP-dependent oxidoreductase" evidence="2">
    <location>
        <begin position="18"/>
        <end position="309"/>
    </location>
</feature>
<dbReference type="EMBL" id="MU001493">
    <property type="protein sequence ID" value="KAF2450858.1"/>
    <property type="molecule type" value="Genomic_DNA"/>
</dbReference>
<keyword evidence="4" id="KW-1185">Reference proteome</keyword>
<dbReference type="GO" id="GO:0005737">
    <property type="term" value="C:cytoplasm"/>
    <property type="evidence" value="ECO:0007669"/>
    <property type="project" value="TreeGrafter"/>
</dbReference>
<keyword evidence="1" id="KW-0560">Oxidoreductase</keyword>
<dbReference type="InterPro" id="IPR023210">
    <property type="entry name" value="NADP_OxRdtase_dom"/>
</dbReference>
<dbReference type="Gene3D" id="3.20.20.100">
    <property type="entry name" value="NADP-dependent oxidoreductase domain"/>
    <property type="match status" value="1"/>
</dbReference>
<dbReference type="PANTHER" id="PTHR43625">
    <property type="entry name" value="AFLATOXIN B1 ALDEHYDE REDUCTASE"/>
    <property type="match status" value="1"/>
</dbReference>
<dbReference type="Proteomes" id="UP000799764">
    <property type="component" value="Unassembled WGS sequence"/>
</dbReference>
<name>A0A9P4PX55_9PLEO</name>
<gene>
    <name evidence="3" type="ORF">P171DRAFT_427143</name>
</gene>
<dbReference type="GO" id="GO:0016491">
    <property type="term" value="F:oxidoreductase activity"/>
    <property type="evidence" value="ECO:0007669"/>
    <property type="project" value="UniProtKB-KW"/>
</dbReference>
<dbReference type="CDD" id="cd19077">
    <property type="entry name" value="AKR_AKR8A1-2"/>
    <property type="match status" value="1"/>
</dbReference>